<proteinExistence type="predicted"/>
<organism evidence="1 2">
    <name type="scientific">Sphaerobolus stellatus (strain SS14)</name>
    <dbReference type="NCBI Taxonomy" id="990650"/>
    <lineage>
        <taxon>Eukaryota</taxon>
        <taxon>Fungi</taxon>
        <taxon>Dikarya</taxon>
        <taxon>Basidiomycota</taxon>
        <taxon>Agaricomycotina</taxon>
        <taxon>Agaricomycetes</taxon>
        <taxon>Phallomycetidae</taxon>
        <taxon>Geastrales</taxon>
        <taxon>Sphaerobolaceae</taxon>
        <taxon>Sphaerobolus</taxon>
    </lineage>
</organism>
<evidence type="ECO:0000313" key="2">
    <source>
        <dbReference type="Proteomes" id="UP000054279"/>
    </source>
</evidence>
<accession>A0A0C9V9I5</accession>
<sequence>MQIFSNNNITLFRTYESQEIRQERTHPYSGSRNFENGREFLGTPPELGADRYQAQLQLQNSQTTMVAVNSLSDAVQALVRAPRGRLQTKREFLIGPVVLVALVVDEAEEITESAMGATTATILIIKIISLRSHRFLLLHSHLLQRQPIA</sequence>
<dbReference type="HOGENOM" id="CLU_1750855_0_0_1"/>
<evidence type="ECO:0000313" key="1">
    <source>
        <dbReference type="EMBL" id="KIJ43649.1"/>
    </source>
</evidence>
<keyword evidence="2" id="KW-1185">Reference proteome</keyword>
<protein>
    <submittedName>
        <fullName evidence="1">Uncharacterized protein</fullName>
    </submittedName>
</protein>
<gene>
    <name evidence="1" type="ORF">M422DRAFT_252885</name>
</gene>
<name>A0A0C9V9I5_SPHS4</name>
<dbReference type="EMBL" id="KN837121">
    <property type="protein sequence ID" value="KIJ43649.1"/>
    <property type="molecule type" value="Genomic_DNA"/>
</dbReference>
<reference evidence="1 2" key="1">
    <citation type="submission" date="2014-06" db="EMBL/GenBank/DDBJ databases">
        <title>Evolutionary Origins and Diversification of the Mycorrhizal Mutualists.</title>
        <authorList>
            <consortium name="DOE Joint Genome Institute"/>
            <consortium name="Mycorrhizal Genomics Consortium"/>
            <person name="Kohler A."/>
            <person name="Kuo A."/>
            <person name="Nagy L.G."/>
            <person name="Floudas D."/>
            <person name="Copeland A."/>
            <person name="Barry K.W."/>
            <person name="Cichocki N."/>
            <person name="Veneault-Fourrey C."/>
            <person name="LaButti K."/>
            <person name="Lindquist E.A."/>
            <person name="Lipzen A."/>
            <person name="Lundell T."/>
            <person name="Morin E."/>
            <person name="Murat C."/>
            <person name="Riley R."/>
            <person name="Ohm R."/>
            <person name="Sun H."/>
            <person name="Tunlid A."/>
            <person name="Henrissat B."/>
            <person name="Grigoriev I.V."/>
            <person name="Hibbett D.S."/>
            <person name="Martin F."/>
        </authorList>
    </citation>
    <scope>NUCLEOTIDE SEQUENCE [LARGE SCALE GENOMIC DNA]</scope>
    <source>
        <strain evidence="1 2">SS14</strain>
    </source>
</reference>
<dbReference type="AlphaFoldDB" id="A0A0C9V9I5"/>
<dbReference type="Proteomes" id="UP000054279">
    <property type="component" value="Unassembled WGS sequence"/>
</dbReference>